<dbReference type="AlphaFoldDB" id="A0A7G9SFH9"/>
<dbReference type="KEGG" id="slut:H9L13_07745"/>
<name>A0A7G9SFH9_9SPHN</name>
<dbReference type="EMBL" id="CP060718">
    <property type="protein sequence ID" value="QNN66604.1"/>
    <property type="molecule type" value="Genomic_DNA"/>
</dbReference>
<gene>
    <name evidence="1" type="ORF">H9L13_07745</name>
</gene>
<proteinExistence type="predicted"/>
<dbReference type="Proteomes" id="UP000515971">
    <property type="component" value="Chromosome"/>
</dbReference>
<evidence type="ECO:0000313" key="1">
    <source>
        <dbReference type="EMBL" id="QNN66604.1"/>
    </source>
</evidence>
<sequence length="266" mass="30094">MPLPEFSELTFGFAFLREFERYYTRGGYFPAAPDFITQAAEADKGYDVGILDGATPVYFQFKRSFVVRSQLATEFARPDFRLSSRPIYRMHLLKKAKYRQHKALQRLQNSGEEVLYVTSQVPNTAALNRAFLSRRIVDEATALFSPKDISLPNETKQHWVSFEANASVGYVYSREGTEFKRSIRNAPELAESRLPERAGSVEANLKRLTTLINLAARIDPRTTKEIRERFENPIAQASVAAACILDAHLTLFHGFNVGIHLKPGAT</sequence>
<accession>A0A7G9SFH9</accession>
<organism evidence="1 2">
    <name type="scientific">Sphingomonas lutea</name>
    <dbReference type="NCBI Taxonomy" id="1045317"/>
    <lineage>
        <taxon>Bacteria</taxon>
        <taxon>Pseudomonadati</taxon>
        <taxon>Pseudomonadota</taxon>
        <taxon>Alphaproteobacteria</taxon>
        <taxon>Sphingomonadales</taxon>
        <taxon>Sphingomonadaceae</taxon>
        <taxon>Sphingomonas</taxon>
    </lineage>
</organism>
<reference evidence="1 2" key="1">
    <citation type="submission" date="2020-08" db="EMBL/GenBank/DDBJ databases">
        <title>Genome sequence of Sphingomonas lutea KCTC 23642T.</title>
        <authorList>
            <person name="Hyun D.-W."/>
            <person name="Bae J.-W."/>
        </authorList>
    </citation>
    <scope>NUCLEOTIDE SEQUENCE [LARGE SCALE GENOMIC DNA]</scope>
    <source>
        <strain evidence="1 2">KCTC 23642</strain>
    </source>
</reference>
<protein>
    <submittedName>
        <fullName evidence="1">Uncharacterized protein</fullName>
    </submittedName>
</protein>
<evidence type="ECO:0000313" key="2">
    <source>
        <dbReference type="Proteomes" id="UP000515971"/>
    </source>
</evidence>
<dbReference type="RefSeq" id="WP_187537196.1">
    <property type="nucleotide sequence ID" value="NZ_BAABJT010000001.1"/>
</dbReference>
<keyword evidence="2" id="KW-1185">Reference proteome</keyword>